<keyword evidence="1" id="KW-0805">Transcription regulation</keyword>
<dbReference type="PROSITE" id="PS00356">
    <property type="entry name" value="HTH_LACI_1"/>
    <property type="match status" value="1"/>
</dbReference>
<dbReference type="Gene3D" id="3.40.50.2300">
    <property type="match status" value="2"/>
</dbReference>
<organism evidence="5 6">
    <name type="scientific">Sphingomonas sanxanigenens</name>
    <dbReference type="NCBI Taxonomy" id="397260"/>
    <lineage>
        <taxon>Bacteria</taxon>
        <taxon>Pseudomonadati</taxon>
        <taxon>Pseudomonadota</taxon>
        <taxon>Alphaproteobacteria</taxon>
        <taxon>Sphingomonadales</taxon>
        <taxon>Sphingomonadaceae</taxon>
        <taxon>Sphingomonas</taxon>
    </lineage>
</organism>
<dbReference type="Proteomes" id="UP000249066">
    <property type="component" value="Unassembled WGS sequence"/>
</dbReference>
<name>A0A2W5AB96_9SPHN</name>
<dbReference type="PANTHER" id="PTHR30146:SF120">
    <property type="entry name" value="ALANINE RACEMASE"/>
    <property type="match status" value="1"/>
</dbReference>
<dbReference type="InterPro" id="IPR000843">
    <property type="entry name" value="HTH_LacI"/>
</dbReference>
<dbReference type="SMART" id="SM00354">
    <property type="entry name" value="HTH_LACI"/>
    <property type="match status" value="1"/>
</dbReference>
<comment type="caution">
    <text evidence="5">The sequence shown here is derived from an EMBL/GenBank/DDBJ whole genome shotgun (WGS) entry which is preliminary data.</text>
</comment>
<dbReference type="GO" id="GO:0003700">
    <property type="term" value="F:DNA-binding transcription factor activity"/>
    <property type="evidence" value="ECO:0007669"/>
    <property type="project" value="TreeGrafter"/>
</dbReference>
<keyword evidence="2" id="KW-0238">DNA-binding</keyword>
<reference evidence="5 6" key="1">
    <citation type="submission" date="2017-08" db="EMBL/GenBank/DDBJ databases">
        <title>Infants hospitalized years apart are colonized by the same room-sourced microbial strains.</title>
        <authorList>
            <person name="Brooks B."/>
            <person name="Olm M.R."/>
            <person name="Firek B.A."/>
            <person name="Baker R."/>
            <person name="Thomas B.C."/>
            <person name="Morowitz M.J."/>
            <person name="Banfield J.F."/>
        </authorList>
    </citation>
    <scope>NUCLEOTIDE SEQUENCE [LARGE SCALE GENOMIC DNA]</scope>
    <source>
        <strain evidence="5">S2_018_000_R2_101</strain>
    </source>
</reference>
<dbReference type="PROSITE" id="PS50932">
    <property type="entry name" value="HTH_LACI_2"/>
    <property type="match status" value="1"/>
</dbReference>
<dbReference type="SUPFAM" id="SSF53822">
    <property type="entry name" value="Periplasmic binding protein-like I"/>
    <property type="match status" value="1"/>
</dbReference>
<evidence type="ECO:0000313" key="6">
    <source>
        <dbReference type="Proteomes" id="UP000249066"/>
    </source>
</evidence>
<evidence type="ECO:0000256" key="2">
    <source>
        <dbReference type="ARBA" id="ARBA00023125"/>
    </source>
</evidence>
<protein>
    <submittedName>
        <fullName evidence="5">LacI family transcriptional regulator</fullName>
    </submittedName>
</protein>
<evidence type="ECO:0000256" key="3">
    <source>
        <dbReference type="ARBA" id="ARBA00023163"/>
    </source>
</evidence>
<evidence type="ECO:0000259" key="4">
    <source>
        <dbReference type="PROSITE" id="PS50932"/>
    </source>
</evidence>
<dbReference type="Pfam" id="PF00356">
    <property type="entry name" value="LacI"/>
    <property type="match status" value="1"/>
</dbReference>
<dbReference type="SUPFAM" id="SSF47413">
    <property type="entry name" value="lambda repressor-like DNA-binding domains"/>
    <property type="match status" value="1"/>
</dbReference>
<dbReference type="Gene3D" id="1.10.260.40">
    <property type="entry name" value="lambda repressor-like DNA-binding domains"/>
    <property type="match status" value="1"/>
</dbReference>
<evidence type="ECO:0000256" key="1">
    <source>
        <dbReference type="ARBA" id="ARBA00023015"/>
    </source>
</evidence>
<dbReference type="EMBL" id="QFNN01000004">
    <property type="protein sequence ID" value="PZO91824.1"/>
    <property type="molecule type" value="Genomic_DNA"/>
</dbReference>
<keyword evidence="3" id="KW-0804">Transcription</keyword>
<gene>
    <name evidence="5" type="ORF">DI623_01885</name>
</gene>
<proteinExistence type="predicted"/>
<dbReference type="PANTHER" id="PTHR30146">
    <property type="entry name" value="LACI-RELATED TRANSCRIPTIONAL REPRESSOR"/>
    <property type="match status" value="1"/>
</dbReference>
<dbReference type="InterPro" id="IPR046335">
    <property type="entry name" value="LacI/GalR-like_sensor"/>
</dbReference>
<evidence type="ECO:0000313" key="5">
    <source>
        <dbReference type="EMBL" id="PZO91824.1"/>
    </source>
</evidence>
<dbReference type="GO" id="GO:0000976">
    <property type="term" value="F:transcription cis-regulatory region binding"/>
    <property type="evidence" value="ECO:0007669"/>
    <property type="project" value="TreeGrafter"/>
</dbReference>
<dbReference type="InterPro" id="IPR010982">
    <property type="entry name" value="Lambda_DNA-bd_dom_sf"/>
</dbReference>
<dbReference type="CDD" id="cd01392">
    <property type="entry name" value="HTH_LacI"/>
    <property type="match status" value="1"/>
</dbReference>
<dbReference type="AlphaFoldDB" id="A0A2W5AB96"/>
<accession>A0A2W5AB96</accession>
<dbReference type="InterPro" id="IPR028082">
    <property type="entry name" value="Peripla_BP_I"/>
</dbReference>
<sequence>MSGRITRLEDLAALAGVSTATASRALADSGAVGAATKKRVLQLARAHGYRGPRAEAAADAGPTIILAAPPDDATARAFAEALIAAAGAAQIISRPAIDADEAARLVRASRSGGAIFVGDAGLHDAFNRLVDDGERFAVWGPKRPDQAYCCIGASDTLAGRRAMLHLARMGRRRIAYIGDTRAEAGMQHYRGWLDAHDSAGLAPDPSLVMAEAAGFDGGRAGVAALAARGATVDAVVAADDLIALGALRALAAAGRTVGDAVALIGNGDLAAGRMATPPLSSVACDVAGAAARLIAALATNGPLRAERLAADIVIRESCGGADQAGLSGAA</sequence>
<dbReference type="Pfam" id="PF13377">
    <property type="entry name" value="Peripla_BP_3"/>
    <property type="match status" value="1"/>
</dbReference>
<feature type="domain" description="HTH lacI-type" evidence="4">
    <location>
        <begin position="6"/>
        <end position="61"/>
    </location>
</feature>